<proteinExistence type="predicted"/>
<evidence type="ECO:0000259" key="1">
    <source>
        <dbReference type="Pfam" id="PF12680"/>
    </source>
</evidence>
<dbReference type="Gene3D" id="3.10.450.50">
    <property type="match status" value="1"/>
</dbReference>
<accession>A0ABW6XEK1</accession>
<dbReference type="Proteomes" id="UP001602322">
    <property type="component" value="Unassembled WGS sequence"/>
</dbReference>
<reference evidence="2 3" key="1">
    <citation type="submission" date="2024-10" db="EMBL/GenBank/DDBJ databases">
        <title>The Natural Products Discovery Center: Release of the First 8490 Sequenced Strains for Exploring Actinobacteria Biosynthetic Diversity.</title>
        <authorList>
            <person name="Kalkreuter E."/>
            <person name="Kautsar S.A."/>
            <person name="Yang D."/>
            <person name="Bader C.D."/>
            <person name="Teijaro C.N."/>
            <person name="Fluegel L."/>
            <person name="Davis C.M."/>
            <person name="Simpson J.R."/>
            <person name="Lauterbach L."/>
            <person name="Steele A.D."/>
            <person name="Gui C."/>
            <person name="Meng S."/>
            <person name="Li G."/>
            <person name="Viehrig K."/>
            <person name="Ye F."/>
            <person name="Su P."/>
            <person name="Kiefer A.F."/>
            <person name="Nichols A."/>
            <person name="Cepeda A.J."/>
            <person name="Yan W."/>
            <person name="Fan B."/>
            <person name="Jiang Y."/>
            <person name="Adhikari A."/>
            <person name="Zheng C.-J."/>
            <person name="Schuster L."/>
            <person name="Cowan T.M."/>
            <person name="Smanski M.J."/>
            <person name="Chevrette M.G."/>
            <person name="De Carvalho L.P.S."/>
            <person name="Shen B."/>
        </authorList>
    </citation>
    <scope>NUCLEOTIDE SEQUENCE [LARGE SCALE GENOMIC DNA]</scope>
    <source>
        <strain evidence="2 3">NPDC012540</strain>
    </source>
</reference>
<feature type="domain" description="SnoaL-like" evidence="1">
    <location>
        <begin position="18"/>
        <end position="111"/>
    </location>
</feature>
<protein>
    <submittedName>
        <fullName evidence="2">Nuclear transport factor 2 family protein</fullName>
    </submittedName>
</protein>
<comment type="caution">
    <text evidence="2">The sequence shown here is derived from an EMBL/GenBank/DDBJ whole genome shotgun (WGS) entry which is preliminary data.</text>
</comment>
<evidence type="ECO:0000313" key="2">
    <source>
        <dbReference type="EMBL" id="MFF5900169.1"/>
    </source>
</evidence>
<dbReference type="EMBL" id="JBIBEG010000011">
    <property type="protein sequence ID" value="MFF5900169.1"/>
    <property type="molecule type" value="Genomic_DNA"/>
</dbReference>
<keyword evidence="3" id="KW-1185">Reference proteome</keyword>
<organism evidence="2 3">
    <name type="scientific">Streptomyces argenteolus</name>
    <dbReference type="NCBI Taxonomy" id="67274"/>
    <lineage>
        <taxon>Bacteria</taxon>
        <taxon>Bacillati</taxon>
        <taxon>Actinomycetota</taxon>
        <taxon>Actinomycetes</taxon>
        <taxon>Kitasatosporales</taxon>
        <taxon>Streptomycetaceae</taxon>
        <taxon>Streptomyces</taxon>
    </lineage>
</organism>
<evidence type="ECO:0000313" key="3">
    <source>
        <dbReference type="Proteomes" id="UP001602322"/>
    </source>
</evidence>
<gene>
    <name evidence="2" type="ORF">ACFY8O_30180</name>
</gene>
<dbReference type="RefSeq" id="WP_387907947.1">
    <property type="nucleotide sequence ID" value="NZ_JBIBEG010000011.1"/>
</dbReference>
<dbReference type="Pfam" id="PF12680">
    <property type="entry name" value="SnoaL_2"/>
    <property type="match status" value="1"/>
</dbReference>
<dbReference type="SUPFAM" id="SSF54427">
    <property type="entry name" value="NTF2-like"/>
    <property type="match status" value="1"/>
</dbReference>
<name>A0ABW6XEK1_9ACTN</name>
<sequence>MSTDQPQTIAPEALPEAVTGFLKAHRAHDVATALSFLHPDATVTDEGKTHQGAPAIEAWMTRSAGEYTYTSELTGAQKTDADRYVATHHLEGDFPGGVVDLHFRFSLGDGLIGDLRIEP</sequence>
<dbReference type="InterPro" id="IPR032710">
    <property type="entry name" value="NTF2-like_dom_sf"/>
</dbReference>
<dbReference type="InterPro" id="IPR037401">
    <property type="entry name" value="SnoaL-like"/>
</dbReference>